<gene>
    <name evidence="1" type="ORF">BS47DRAFT_1442450</name>
</gene>
<protein>
    <submittedName>
        <fullName evidence="1">Uncharacterized protein</fullName>
    </submittedName>
</protein>
<dbReference type="AlphaFoldDB" id="A0A9P6AG41"/>
<evidence type="ECO:0000313" key="2">
    <source>
        <dbReference type="Proteomes" id="UP000886523"/>
    </source>
</evidence>
<proteinExistence type="predicted"/>
<name>A0A9P6AG41_9AGAM</name>
<reference evidence="1" key="1">
    <citation type="journal article" date="2020" name="Nat. Commun.">
        <title>Large-scale genome sequencing of mycorrhizal fungi provides insights into the early evolution of symbiotic traits.</title>
        <authorList>
            <person name="Miyauchi S."/>
            <person name="Kiss E."/>
            <person name="Kuo A."/>
            <person name="Drula E."/>
            <person name="Kohler A."/>
            <person name="Sanchez-Garcia M."/>
            <person name="Morin E."/>
            <person name="Andreopoulos B."/>
            <person name="Barry K.W."/>
            <person name="Bonito G."/>
            <person name="Buee M."/>
            <person name="Carver A."/>
            <person name="Chen C."/>
            <person name="Cichocki N."/>
            <person name="Clum A."/>
            <person name="Culley D."/>
            <person name="Crous P.W."/>
            <person name="Fauchery L."/>
            <person name="Girlanda M."/>
            <person name="Hayes R.D."/>
            <person name="Keri Z."/>
            <person name="LaButti K."/>
            <person name="Lipzen A."/>
            <person name="Lombard V."/>
            <person name="Magnuson J."/>
            <person name="Maillard F."/>
            <person name="Murat C."/>
            <person name="Nolan M."/>
            <person name="Ohm R.A."/>
            <person name="Pangilinan J."/>
            <person name="Pereira M.F."/>
            <person name="Perotto S."/>
            <person name="Peter M."/>
            <person name="Pfister S."/>
            <person name="Riley R."/>
            <person name="Sitrit Y."/>
            <person name="Stielow J.B."/>
            <person name="Szollosi G."/>
            <person name="Zifcakova L."/>
            <person name="Stursova M."/>
            <person name="Spatafora J.W."/>
            <person name="Tedersoo L."/>
            <person name="Vaario L.M."/>
            <person name="Yamada A."/>
            <person name="Yan M."/>
            <person name="Wang P."/>
            <person name="Xu J."/>
            <person name="Bruns T."/>
            <person name="Baldrian P."/>
            <person name="Vilgalys R."/>
            <person name="Dunand C."/>
            <person name="Henrissat B."/>
            <person name="Grigoriev I.V."/>
            <person name="Hibbett D."/>
            <person name="Nagy L.G."/>
            <person name="Martin F.M."/>
        </authorList>
    </citation>
    <scope>NUCLEOTIDE SEQUENCE</scope>
    <source>
        <strain evidence="1">UP504</strain>
    </source>
</reference>
<evidence type="ECO:0000313" key="1">
    <source>
        <dbReference type="EMBL" id="KAF9504301.1"/>
    </source>
</evidence>
<sequence>MSFIFNKFVLFVLFNMLSSLLRLYLASGTCLVRTVAAHDSRLSMVLNRQFSLGLGVGKGQKGYAVLRGLPSSHSVIESFFEGWSEGWYNIGGSCVTISLLLVVHSISVALYTVDAKLLSDSHWATEMPRYLNGLARKSHRLYDDIWFMWNYPFYIIPFGHLLCPGQNSVWSEAELGGHSTPTNFWAVMAREVYNITLFWGSNHSNIAAVPVTQTNMLELAGAELAQYFPVPLVTGCLGFVTDASLALQAENFSAQVPNAMHYSGQHTSLTEALMSEAWYLNVFPPTMKQYRKGSLSYTKDNIAKQANDGKNWAYWHNEIFDLSDYIYALQRMNQASNYLLLDEDEATVEVWTFNPLVGVSGLGGISG</sequence>
<comment type="caution">
    <text evidence="1">The sequence shown here is derived from an EMBL/GenBank/DDBJ whole genome shotgun (WGS) entry which is preliminary data.</text>
</comment>
<accession>A0A9P6AG41</accession>
<dbReference type="OrthoDB" id="2963862at2759"/>
<keyword evidence="2" id="KW-1185">Reference proteome</keyword>
<dbReference type="EMBL" id="MU129240">
    <property type="protein sequence ID" value="KAF9504301.1"/>
    <property type="molecule type" value="Genomic_DNA"/>
</dbReference>
<organism evidence="1 2">
    <name type="scientific">Hydnum rufescens UP504</name>
    <dbReference type="NCBI Taxonomy" id="1448309"/>
    <lineage>
        <taxon>Eukaryota</taxon>
        <taxon>Fungi</taxon>
        <taxon>Dikarya</taxon>
        <taxon>Basidiomycota</taxon>
        <taxon>Agaricomycotina</taxon>
        <taxon>Agaricomycetes</taxon>
        <taxon>Cantharellales</taxon>
        <taxon>Hydnaceae</taxon>
        <taxon>Hydnum</taxon>
    </lineage>
</organism>
<dbReference type="Proteomes" id="UP000886523">
    <property type="component" value="Unassembled WGS sequence"/>
</dbReference>